<dbReference type="Proteomes" id="UP000226192">
    <property type="component" value="Unassembled WGS sequence"/>
</dbReference>
<gene>
    <name evidence="2" type="ORF">CDD81_4357</name>
</gene>
<feature type="compositionally biased region" description="Basic and acidic residues" evidence="1">
    <location>
        <begin position="20"/>
        <end position="30"/>
    </location>
</feature>
<protein>
    <submittedName>
        <fullName evidence="2">Uncharacterized protein</fullName>
    </submittedName>
</protein>
<sequence>MAAQYPQQSQTQGFIKPKLQKQDAKPKFDSDPDMLETDRLLPWPVLSGPLGTMLRRITAKGATPDEEYAAGEHLGASSRSSRGFLAPLKSLGQIKEKTEHRVKDAYKSVEAKMKKLKPSLLDGYEKLD</sequence>
<keyword evidence="3" id="KW-1185">Reference proteome</keyword>
<reference evidence="2 3" key="1">
    <citation type="submission" date="2017-06" db="EMBL/GenBank/DDBJ databases">
        <title>Ant-infecting Ophiocordyceps genomes reveal a high diversity of potential behavioral manipulation genes and a possible major role for enterotoxins.</title>
        <authorList>
            <person name="De Bekker C."/>
            <person name="Evans H.C."/>
            <person name="Brachmann A."/>
            <person name="Hughes D.P."/>
        </authorList>
    </citation>
    <scope>NUCLEOTIDE SEQUENCE [LARGE SCALE GENOMIC DNA]</scope>
    <source>
        <strain evidence="2 3">Map64</strain>
    </source>
</reference>
<comment type="caution">
    <text evidence="2">The sequence shown here is derived from an EMBL/GenBank/DDBJ whole genome shotgun (WGS) entry which is preliminary data.</text>
</comment>
<name>A0A2C5X710_9HYPO</name>
<accession>A0A2C5X710</accession>
<organism evidence="2 3">
    <name type="scientific">Ophiocordyceps australis</name>
    <dbReference type="NCBI Taxonomy" id="1399860"/>
    <lineage>
        <taxon>Eukaryota</taxon>
        <taxon>Fungi</taxon>
        <taxon>Dikarya</taxon>
        <taxon>Ascomycota</taxon>
        <taxon>Pezizomycotina</taxon>
        <taxon>Sordariomycetes</taxon>
        <taxon>Hypocreomycetidae</taxon>
        <taxon>Hypocreales</taxon>
        <taxon>Ophiocordycipitaceae</taxon>
        <taxon>Ophiocordyceps</taxon>
    </lineage>
</organism>
<feature type="region of interest" description="Disordered" evidence="1">
    <location>
        <begin position="1"/>
        <end position="35"/>
    </location>
</feature>
<dbReference type="AlphaFoldDB" id="A0A2C5X710"/>
<evidence type="ECO:0000256" key="1">
    <source>
        <dbReference type="SAM" id="MobiDB-lite"/>
    </source>
</evidence>
<proteinExistence type="predicted"/>
<feature type="compositionally biased region" description="Polar residues" evidence="1">
    <location>
        <begin position="1"/>
        <end position="13"/>
    </location>
</feature>
<evidence type="ECO:0000313" key="2">
    <source>
        <dbReference type="EMBL" id="PHH58819.1"/>
    </source>
</evidence>
<dbReference type="EMBL" id="NJET01000292">
    <property type="protein sequence ID" value="PHH58819.1"/>
    <property type="molecule type" value="Genomic_DNA"/>
</dbReference>
<evidence type="ECO:0000313" key="3">
    <source>
        <dbReference type="Proteomes" id="UP000226192"/>
    </source>
</evidence>